<proteinExistence type="predicted"/>
<dbReference type="CDD" id="cd04301">
    <property type="entry name" value="NAT_SF"/>
    <property type="match status" value="1"/>
</dbReference>
<reference evidence="4 5" key="1">
    <citation type="submission" date="2006-08" db="EMBL/GenBank/DDBJ databases">
        <title>Complete sequence of Maricaulis maris MCS10.</title>
        <authorList>
            <consortium name="US DOE Joint Genome Institute"/>
            <person name="Copeland A."/>
            <person name="Lucas S."/>
            <person name="Lapidus A."/>
            <person name="Barry K."/>
            <person name="Detter J.C."/>
            <person name="Glavina del Rio T."/>
            <person name="Hammon N."/>
            <person name="Israni S."/>
            <person name="Dalin E."/>
            <person name="Tice H."/>
            <person name="Pitluck S."/>
            <person name="Saunders E."/>
            <person name="Brettin T."/>
            <person name="Bruce D."/>
            <person name="Han C."/>
            <person name="Tapia R."/>
            <person name="Gilna P."/>
            <person name="Schmutz J."/>
            <person name="Larimer F."/>
            <person name="Land M."/>
            <person name="Hauser L."/>
            <person name="Kyrpides N."/>
            <person name="Mikhailova N."/>
            <person name="Viollier P."/>
            <person name="Stephens C."/>
            <person name="Richardson P."/>
        </authorList>
    </citation>
    <scope>NUCLEOTIDE SEQUENCE [LARGE SCALE GENOMIC DNA]</scope>
    <source>
        <strain evidence="4 5">MCS10</strain>
    </source>
</reference>
<evidence type="ECO:0000256" key="1">
    <source>
        <dbReference type="ARBA" id="ARBA00022679"/>
    </source>
</evidence>
<dbReference type="InterPro" id="IPR016181">
    <property type="entry name" value="Acyl_CoA_acyltransferase"/>
</dbReference>
<keyword evidence="2" id="KW-0012">Acyltransferase</keyword>
<keyword evidence="1 4" id="KW-0808">Transferase</keyword>
<name>Q0AK82_MARMM</name>
<dbReference type="eggNOG" id="COG0456">
    <property type="taxonomic scope" value="Bacteria"/>
</dbReference>
<accession>Q0AK82</accession>
<dbReference type="KEGG" id="mmr:Mmar10_3030"/>
<evidence type="ECO:0000313" key="5">
    <source>
        <dbReference type="Proteomes" id="UP000001964"/>
    </source>
</evidence>
<dbReference type="HOGENOM" id="CLU_013985_23_2_5"/>
<feature type="domain" description="N-acetyltransferase" evidence="3">
    <location>
        <begin position="3"/>
        <end position="146"/>
    </location>
</feature>
<dbReference type="SUPFAM" id="SSF55729">
    <property type="entry name" value="Acyl-CoA N-acyltransferases (Nat)"/>
    <property type="match status" value="1"/>
</dbReference>
<dbReference type="PROSITE" id="PS51186">
    <property type="entry name" value="GNAT"/>
    <property type="match status" value="1"/>
</dbReference>
<dbReference type="EMBL" id="CP000449">
    <property type="protein sequence ID" value="ABI67311.1"/>
    <property type="molecule type" value="Genomic_DNA"/>
</dbReference>
<dbReference type="RefSeq" id="WP_011644955.1">
    <property type="nucleotide sequence ID" value="NC_008347.1"/>
</dbReference>
<dbReference type="InterPro" id="IPR050680">
    <property type="entry name" value="YpeA/RimI_acetyltransf"/>
</dbReference>
<gene>
    <name evidence="4" type="ordered locus">Mmar10_3030</name>
</gene>
<evidence type="ECO:0000256" key="2">
    <source>
        <dbReference type="ARBA" id="ARBA00023315"/>
    </source>
</evidence>
<dbReference type="STRING" id="394221.Mmar10_3030"/>
<dbReference type="PANTHER" id="PTHR43420">
    <property type="entry name" value="ACETYLTRANSFERASE"/>
    <property type="match status" value="1"/>
</dbReference>
<dbReference type="PANTHER" id="PTHR43420:SF44">
    <property type="entry name" value="ACETYLTRANSFERASE YPEA"/>
    <property type="match status" value="1"/>
</dbReference>
<dbReference type="Pfam" id="PF00583">
    <property type="entry name" value="Acetyltransf_1"/>
    <property type="match status" value="1"/>
</dbReference>
<dbReference type="AlphaFoldDB" id="Q0AK82"/>
<dbReference type="OrthoDB" id="9804026at2"/>
<evidence type="ECO:0000259" key="3">
    <source>
        <dbReference type="PROSITE" id="PS51186"/>
    </source>
</evidence>
<dbReference type="GO" id="GO:0016747">
    <property type="term" value="F:acyltransferase activity, transferring groups other than amino-acyl groups"/>
    <property type="evidence" value="ECO:0007669"/>
    <property type="project" value="InterPro"/>
</dbReference>
<dbReference type="InterPro" id="IPR000182">
    <property type="entry name" value="GNAT_dom"/>
</dbReference>
<evidence type="ECO:0000313" key="4">
    <source>
        <dbReference type="EMBL" id="ABI67311.1"/>
    </source>
</evidence>
<sequence>MTPKAEAVGPSSAEALAALHARCFPHGWTAREIGSLLNLPGCIGLACRVDGQFVALALFRQALDEAELLTLATEPDFRRRGLADIILTSGETRLCDQGVARIFLEVSEKNPAAAALYKRAGYGEIARRKDYYRDGSDARVLEKWLRKDGQTGP</sequence>
<protein>
    <submittedName>
        <fullName evidence="4">GCN5-related N-acetyltransferase</fullName>
    </submittedName>
</protein>
<organism evidence="4 5">
    <name type="scientific">Maricaulis maris (strain MCS10)</name>
    <name type="common">Caulobacter maris</name>
    <dbReference type="NCBI Taxonomy" id="394221"/>
    <lineage>
        <taxon>Bacteria</taxon>
        <taxon>Pseudomonadati</taxon>
        <taxon>Pseudomonadota</taxon>
        <taxon>Alphaproteobacteria</taxon>
        <taxon>Maricaulales</taxon>
        <taxon>Maricaulaceae</taxon>
        <taxon>Maricaulis</taxon>
    </lineage>
</organism>
<dbReference type="Gene3D" id="3.40.630.30">
    <property type="match status" value="1"/>
</dbReference>
<keyword evidence="5" id="KW-1185">Reference proteome</keyword>
<dbReference type="Proteomes" id="UP000001964">
    <property type="component" value="Chromosome"/>
</dbReference>